<reference evidence="1" key="1">
    <citation type="submission" date="2013-07" db="EMBL/GenBank/DDBJ databases">
        <title>The genome of an arbuscular mycorrhizal fungus provides insights into the evolution of the oldest plant symbiosis.</title>
        <authorList>
            <consortium name="DOE Joint Genome Institute"/>
            <person name="Tisserant E."/>
            <person name="Malbreil M."/>
            <person name="Kuo A."/>
            <person name="Kohler A."/>
            <person name="Symeonidi A."/>
            <person name="Balestrini R."/>
            <person name="Charron P."/>
            <person name="Duensing N."/>
            <person name="Frei-dit-Frey N."/>
            <person name="Gianinazzi-Pearson V."/>
            <person name="Gilbert B."/>
            <person name="Handa Y."/>
            <person name="Hijri M."/>
            <person name="Kaul R."/>
            <person name="Kawaguchi M."/>
            <person name="Krajinski F."/>
            <person name="Lammers P."/>
            <person name="Lapierre D."/>
            <person name="Masclaux F.G."/>
            <person name="Murat C."/>
            <person name="Morin E."/>
            <person name="Ndikumana S."/>
            <person name="Pagni M."/>
            <person name="Petitpierre D."/>
            <person name="Requena N."/>
            <person name="Rosikiewicz P."/>
            <person name="Riley R."/>
            <person name="Saito K."/>
            <person name="San Clemente H."/>
            <person name="Shapiro H."/>
            <person name="van Tuinen D."/>
            <person name="Becard G."/>
            <person name="Bonfante P."/>
            <person name="Paszkowski U."/>
            <person name="Shachar-Hill Y."/>
            <person name="Young J.P."/>
            <person name="Sanders I.R."/>
            <person name="Henrissat B."/>
            <person name="Rensing S.A."/>
            <person name="Grigoriev I.V."/>
            <person name="Corradi N."/>
            <person name="Roux C."/>
            <person name="Martin F."/>
        </authorList>
    </citation>
    <scope>NUCLEOTIDE SEQUENCE</scope>
    <source>
        <strain evidence="1">DAOM 197198</strain>
    </source>
</reference>
<sequence>MVVGSLITCNIMIVNKLNPFSQPKIIQSPTLQHPNPVVFKQLRHLPAKLIPLRYGNYIKAGSAEKKRFRKLRNDSTLVQFHNTTTDTTNPPVMIDTLPADKMTDITFVISEKDCNIINEPSVFLRCTPPPDCESTTTISDRSYVSAEEPVDTVVYPPTPAHE</sequence>
<dbReference type="VEuPathDB" id="FungiDB:RhiirFUN_024908"/>
<gene>
    <name evidence="1" type="ORF">GLOINDRAFT_85685</name>
</gene>
<evidence type="ECO:0000313" key="1">
    <source>
        <dbReference type="EMBL" id="ESA03797.1"/>
    </source>
</evidence>
<accession>U9T8Q4</accession>
<dbReference type="AlphaFoldDB" id="U9T8Q4"/>
<dbReference type="HOGENOM" id="CLU_1636290_0_0_1"/>
<organism evidence="1">
    <name type="scientific">Rhizophagus irregularis (strain DAOM 181602 / DAOM 197198 / MUCL 43194)</name>
    <name type="common">Arbuscular mycorrhizal fungus</name>
    <name type="synonym">Glomus intraradices</name>
    <dbReference type="NCBI Taxonomy" id="747089"/>
    <lineage>
        <taxon>Eukaryota</taxon>
        <taxon>Fungi</taxon>
        <taxon>Fungi incertae sedis</taxon>
        <taxon>Mucoromycota</taxon>
        <taxon>Glomeromycotina</taxon>
        <taxon>Glomeromycetes</taxon>
        <taxon>Glomerales</taxon>
        <taxon>Glomeraceae</taxon>
        <taxon>Rhizophagus</taxon>
    </lineage>
</organism>
<protein>
    <submittedName>
        <fullName evidence="1">Uncharacterized protein</fullName>
    </submittedName>
</protein>
<proteinExistence type="predicted"/>
<name>U9T8Q4_RHIID</name>
<dbReference type="EMBL" id="KI294801">
    <property type="protein sequence ID" value="ESA03797.1"/>
    <property type="molecule type" value="Genomic_DNA"/>
</dbReference>